<protein>
    <recommendedName>
        <fullName evidence="3">CARDB domain-containing protein</fullName>
    </recommendedName>
</protein>
<accession>A0ABQ0K2Z9</accession>
<evidence type="ECO:0000313" key="2">
    <source>
        <dbReference type="Proteomes" id="UP000032309"/>
    </source>
</evidence>
<gene>
    <name evidence="1" type="ORF">BROSI_A3702</name>
</gene>
<dbReference type="Proteomes" id="UP000032309">
    <property type="component" value="Unassembled WGS sequence"/>
</dbReference>
<keyword evidence="2" id="KW-1185">Reference proteome</keyword>
<sequence length="177" mass="20013">MYKRIWKTKRASFKVFLLSISVLFLFSLQSEVFGKTGKGSRWNIRGYAIKNVAISKNTKSDFLVVMGAFATSDEPTAEPIPLKYEYPTFSRFYVGIVIVNNSNRDKDVTVTFELSGIRSGKEDAEFTIPRESTFLAYIDDTLGRPGFYTYKVGVKNSGSSKITLMMEDSDDINDETE</sequence>
<evidence type="ECO:0000313" key="1">
    <source>
        <dbReference type="EMBL" id="GAN35155.1"/>
    </source>
</evidence>
<evidence type="ECO:0008006" key="3">
    <source>
        <dbReference type="Google" id="ProtNLM"/>
    </source>
</evidence>
<organism evidence="1 2">
    <name type="scientific">Candidatus Brocadia sinica JPN1</name>
    <dbReference type="NCBI Taxonomy" id="1197129"/>
    <lineage>
        <taxon>Bacteria</taxon>
        <taxon>Pseudomonadati</taxon>
        <taxon>Planctomycetota</taxon>
        <taxon>Candidatus Brocadiia</taxon>
        <taxon>Candidatus Brocadiales</taxon>
        <taxon>Candidatus Brocadiaceae</taxon>
        <taxon>Candidatus Brocadia</taxon>
    </lineage>
</organism>
<name>A0ABQ0K2Z9_9BACT</name>
<proteinExistence type="predicted"/>
<comment type="caution">
    <text evidence="1">The sequence shown here is derived from an EMBL/GenBank/DDBJ whole genome shotgun (WGS) entry which is preliminary data.</text>
</comment>
<reference evidence="2" key="1">
    <citation type="journal article" date="2015" name="Genome Announc.">
        <title>Draft Genome Sequence of an Anaerobic Ammonium-Oxidizing Bacterium, "Candidatus Brocadia sinica".</title>
        <authorList>
            <person name="Oshiki M."/>
            <person name="Shinyako-Hata K."/>
            <person name="Satoh H."/>
            <person name="Okabe S."/>
        </authorList>
    </citation>
    <scope>NUCLEOTIDE SEQUENCE [LARGE SCALE GENOMIC DNA]</scope>
    <source>
        <strain evidence="2">JPN1</strain>
    </source>
</reference>
<dbReference type="RefSeq" id="WP_052565188.1">
    <property type="nucleotide sequence ID" value="NZ_BAFN01000001.1"/>
</dbReference>
<dbReference type="EMBL" id="BAFN01000001">
    <property type="protein sequence ID" value="GAN35155.1"/>
    <property type="molecule type" value="Genomic_DNA"/>
</dbReference>